<dbReference type="RefSeq" id="WP_344833750.1">
    <property type="nucleotide sequence ID" value="NZ_BAAAUV010000016.1"/>
</dbReference>
<dbReference type="Pfam" id="PF12697">
    <property type="entry name" value="Abhydrolase_6"/>
    <property type="match status" value="1"/>
</dbReference>
<proteinExistence type="predicted"/>
<evidence type="ECO:0000259" key="1">
    <source>
        <dbReference type="Pfam" id="PF12697"/>
    </source>
</evidence>
<gene>
    <name evidence="2" type="ORF">GCM10010468_54760</name>
</gene>
<comment type="caution">
    <text evidence="2">The sequence shown here is derived from an EMBL/GenBank/DDBJ whole genome shotgun (WGS) entry which is preliminary data.</text>
</comment>
<dbReference type="InterPro" id="IPR000073">
    <property type="entry name" value="AB_hydrolase_1"/>
</dbReference>
<keyword evidence="2" id="KW-0378">Hydrolase</keyword>
<feature type="domain" description="AB hydrolase-1" evidence="1">
    <location>
        <begin position="31"/>
        <end position="264"/>
    </location>
</feature>
<dbReference type="InterPro" id="IPR050266">
    <property type="entry name" value="AB_hydrolase_sf"/>
</dbReference>
<dbReference type="PANTHER" id="PTHR43798">
    <property type="entry name" value="MONOACYLGLYCEROL LIPASE"/>
    <property type="match status" value="1"/>
</dbReference>
<protein>
    <submittedName>
        <fullName evidence="2">Alpha/beta hydrolase</fullName>
    </submittedName>
</protein>
<dbReference type="Gene3D" id="3.40.50.1820">
    <property type="entry name" value="alpha/beta hydrolase"/>
    <property type="match status" value="1"/>
</dbReference>
<accession>A0ABP6QFG3</accession>
<sequence>MEERIVTADGVPVATHYRQPAFEAEGTPLLVGLHGGTYTSAYFDVPGGPLGSFADIAARNGFAFLAVDRPGYGGSGELAEEDNHFHRQAEILDAVIGRRVAELGAESVILVGHSIGGMIALEVAARRPLWPLDGVSVTGMGARIPAGGASEQLAAIPVSGIIDLPVPERDAVMFGPEGTFTEAAREAAHGSYAPTPMIELKRAPLWARERLSKVASQVEVPVHNELAEHDALWDTSPAALADFVEYFADGPGATAAIAPSVGHSLDHHLLGAALHLRQLAFAHTCRTSRGIKAH</sequence>
<dbReference type="GO" id="GO:0016787">
    <property type="term" value="F:hydrolase activity"/>
    <property type="evidence" value="ECO:0007669"/>
    <property type="project" value="UniProtKB-KW"/>
</dbReference>
<evidence type="ECO:0000313" key="3">
    <source>
        <dbReference type="Proteomes" id="UP001501237"/>
    </source>
</evidence>
<dbReference type="SUPFAM" id="SSF53474">
    <property type="entry name" value="alpha/beta-Hydrolases"/>
    <property type="match status" value="1"/>
</dbReference>
<evidence type="ECO:0000313" key="2">
    <source>
        <dbReference type="EMBL" id="GAA3226476.1"/>
    </source>
</evidence>
<organism evidence="2 3">
    <name type="scientific">Actinocorallia longicatena</name>
    <dbReference type="NCBI Taxonomy" id="111803"/>
    <lineage>
        <taxon>Bacteria</taxon>
        <taxon>Bacillati</taxon>
        <taxon>Actinomycetota</taxon>
        <taxon>Actinomycetes</taxon>
        <taxon>Streptosporangiales</taxon>
        <taxon>Thermomonosporaceae</taxon>
        <taxon>Actinocorallia</taxon>
    </lineage>
</organism>
<reference evidence="3" key="1">
    <citation type="journal article" date="2019" name="Int. J. Syst. Evol. Microbiol.">
        <title>The Global Catalogue of Microorganisms (GCM) 10K type strain sequencing project: providing services to taxonomists for standard genome sequencing and annotation.</title>
        <authorList>
            <consortium name="The Broad Institute Genomics Platform"/>
            <consortium name="The Broad Institute Genome Sequencing Center for Infectious Disease"/>
            <person name="Wu L."/>
            <person name="Ma J."/>
        </authorList>
    </citation>
    <scope>NUCLEOTIDE SEQUENCE [LARGE SCALE GENOMIC DNA]</scope>
    <source>
        <strain evidence="3">JCM 9377</strain>
    </source>
</reference>
<dbReference type="PANTHER" id="PTHR43798:SF33">
    <property type="entry name" value="HYDROLASE, PUTATIVE (AFU_ORTHOLOGUE AFUA_2G14860)-RELATED"/>
    <property type="match status" value="1"/>
</dbReference>
<dbReference type="InterPro" id="IPR029058">
    <property type="entry name" value="AB_hydrolase_fold"/>
</dbReference>
<dbReference type="Proteomes" id="UP001501237">
    <property type="component" value="Unassembled WGS sequence"/>
</dbReference>
<dbReference type="EMBL" id="BAAAUV010000016">
    <property type="protein sequence ID" value="GAA3226476.1"/>
    <property type="molecule type" value="Genomic_DNA"/>
</dbReference>
<keyword evidence="3" id="KW-1185">Reference proteome</keyword>
<name>A0ABP6QFG3_9ACTN</name>